<protein>
    <recommendedName>
        <fullName evidence="8">Probable cytosol aminopeptidase</fullName>
        <ecNumber evidence="8">3.4.11.1</ecNumber>
    </recommendedName>
    <alternativeName>
        <fullName evidence="8">Leucine aminopeptidase</fullName>
        <shortName evidence="8">LAP</shortName>
        <ecNumber evidence="8">3.4.11.10</ecNumber>
    </alternativeName>
    <alternativeName>
        <fullName evidence="8">Leucyl aminopeptidase</fullName>
    </alternativeName>
</protein>
<feature type="binding site" evidence="8">
    <location>
        <position position="253"/>
    </location>
    <ligand>
        <name>Mn(2+)</name>
        <dbReference type="ChEBI" id="CHEBI:29035"/>
        <label>2</label>
    </ligand>
</feature>
<dbReference type="GO" id="GO:0005737">
    <property type="term" value="C:cytoplasm"/>
    <property type="evidence" value="ECO:0007669"/>
    <property type="project" value="UniProtKB-SubCell"/>
</dbReference>
<evidence type="ECO:0000313" key="12">
    <source>
        <dbReference type="Proteomes" id="UP000295258"/>
    </source>
</evidence>
<reference evidence="11 12" key="1">
    <citation type="submission" date="2019-03" db="EMBL/GenBank/DDBJ databases">
        <title>Draft genome sequences of novel Actinobacteria.</title>
        <authorList>
            <person name="Sahin N."/>
            <person name="Ay H."/>
            <person name="Saygin H."/>
        </authorList>
    </citation>
    <scope>NUCLEOTIDE SEQUENCE [LARGE SCALE GENOMIC DNA]</scope>
    <source>
        <strain evidence="11 12">KC310</strain>
    </source>
</reference>
<name>A0A4R4VRN2_9ACTN</name>
<comment type="function">
    <text evidence="7 8">Presumably involved in the processing and regular turnover of intracellular proteins. Catalyzes the removal of unsubstituted N-terminal amino acids from various peptides.</text>
</comment>
<dbReference type="InterPro" id="IPR043472">
    <property type="entry name" value="Macro_dom-like"/>
</dbReference>
<dbReference type="Proteomes" id="UP000295258">
    <property type="component" value="Unassembled WGS sequence"/>
</dbReference>
<proteinExistence type="inferred from homology"/>
<dbReference type="Pfam" id="PF02789">
    <property type="entry name" value="Peptidase_M17_N"/>
    <property type="match status" value="1"/>
</dbReference>
<evidence type="ECO:0000256" key="4">
    <source>
        <dbReference type="ARBA" id="ARBA00022438"/>
    </source>
</evidence>
<feature type="domain" description="Cytosol aminopeptidase" evidence="9">
    <location>
        <begin position="173"/>
        <end position="480"/>
    </location>
</feature>
<comment type="catalytic activity">
    <reaction evidence="1 8">
        <text>Release of an N-terminal amino acid, Xaa-|-Yaa-, in which Xaa is preferably Leu, but may be other amino acids including Pro although not Arg or Lys, and Yaa may be Pro. Amino acid amides and methyl esters are also readily hydrolyzed, but rates on arylamides are exceedingly low.</text>
        <dbReference type="EC" id="3.4.11.1"/>
    </reaction>
</comment>
<evidence type="ECO:0000256" key="7">
    <source>
        <dbReference type="ARBA" id="ARBA00049972"/>
    </source>
</evidence>
<feature type="binding site" evidence="8">
    <location>
        <position position="258"/>
    </location>
    <ligand>
        <name>Mn(2+)</name>
        <dbReference type="ChEBI" id="CHEBI:29035"/>
        <label>1</label>
    </ligand>
</feature>
<evidence type="ECO:0000259" key="10">
    <source>
        <dbReference type="Pfam" id="PF02789"/>
    </source>
</evidence>
<organism evidence="11 12">
    <name type="scientific">Nonomuraea deserti</name>
    <dbReference type="NCBI Taxonomy" id="1848322"/>
    <lineage>
        <taxon>Bacteria</taxon>
        <taxon>Bacillati</taxon>
        <taxon>Actinomycetota</taxon>
        <taxon>Actinomycetes</taxon>
        <taxon>Streptosporangiales</taxon>
        <taxon>Streptosporangiaceae</taxon>
        <taxon>Nonomuraea</taxon>
    </lineage>
</organism>
<evidence type="ECO:0000256" key="5">
    <source>
        <dbReference type="ARBA" id="ARBA00022670"/>
    </source>
</evidence>
<keyword evidence="8" id="KW-0479">Metal-binding</keyword>
<comment type="catalytic activity">
    <reaction evidence="2 8">
        <text>Release of an N-terminal amino acid, preferentially leucine, but not glutamic or aspartic acids.</text>
        <dbReference type="EC" id="3.4.11.10"/>
    </reaction>
</comment>
<feature type="binding site" evidence="8">
    <location>
        <position position="337"/>
    </location>
    <ligand>
        <name>Mn(2+)</name>
        <dbReference type="ChEBI" id="CHEBI:29035"/>
        <label>2</label>
    </ligand>
</feature>
<keyword evidence="12" id="KW-1185">Reference proteome</keyword>
<evidence type="ECO:0000313" key="11">
    <source>
        <dbReference type="EMBL" id="TDD06767.1"/>
    </source>
</evidence>
<evidence type="ECO:0000256" key="6">
    <source>
        <dbReference type="ARBA" id="ARBA00022801"/>
    </source>
</evidence>
<dbReference type="EMBL" id="SMKO01000030">
    <property type="protein sequence ID" value="TDD06767.1"/>
    <property type="molecule type" value="Genomic_DNA"/>
</dbReference>
<dbReference type="EC" id="3.4.11.1" evidence="8"/>
<dbReference type="Gene3D" id="3.40.220.10">
    <property type="entry name" value="Leucine Aminopeptidase, subunit E, domain 1"/>
    <property type="match status" value="1"/>
</dbReference>
<dbReference type="AlphaFoldDB" id="A0A4R4VRN2"/>
<dbReference type="GO" id="GO:0006508">
    <property type="term" value="P:proteolysis"/>
    <property type="evidence" value="ECO:0007669"/>
    <property type="project" value="UniProtKB-KW"/>
</dbReference>
<dbReference type="InterPro" id="IPR023042">
    <property type="entry name" value="Peptidase_M17_leu_NH2_pept"/>
</dbReference>
<dbReference type="NCBIfam" id="NF002073">
    <property type="entry name" value="PRK00913.1-2"/>
    <property type="match status" value="1"/>
</dbReference>
<dbReference type="CDD" id="cd00433">
    <property type="entry name" value="Peptidase_M17"/>
    <property type="match status" value="1"/>
</dbReference>
<keyword evidence="8" id="KW-0963">Cytoplasm</keyword>
<dbReference type="GO" id="GO:0030145">
    <property type="term" value="F:manganese ion binding"/>
    <property type="evidence" value="ECO:0007669"/>
    <property type="project" value="UniProtKB-UniRule"/>
</dbReference>
<evidence type="ECO:0000256" key="8">
    <source>
        <dbReference type="HAMAP-Rule" id="MF_00181"/>
    </source>
</evidence>
<dbReference type="PANTHER" id="PTHR11963:SF23">
    <property type="entry name" value="CYTOSOL AMINOPEPTIDASE"/>
    <property type="match status" value="1"/>
</dbReference>
<dbReference type="InterPro" id="IPR000819">
    <property type="entry name" value="Peptidase_M17_C"/>
</dbReference>
<dbReference type="Gene3D" id="3.40.630.10">
    <property type="entry name" value="Zn peptidases"/>
    <property type="match status" value="1"/>
</dbReference>
<dbReference type="SUPFAM" id="SSF52949">
    <property type="entry name" value="Macro domain-like"/>
    <property type="match status" value="1"/>
</dbReference>
<feature type="binding site" evidence="8">
    <location>
        <position position="276"/>
    </location>
    <ligand>
        <name>Mn(2+)</name>
        <dbReference type="ChEBI" id="CHEBI:29035"/>
        <label>2</label>
    </ligand>
</feature>
<dbReference type="HAMAP" id="MF_00181">
    <property type="entry name" value="Cytosol_peptidase_M17"/>
    <property type="match status" value="1"/>
</dbReference>
<dbReference type="InterPro" id="IPR011356">
    <property type="entry name" value="Leucine_aapep/pepB"/>
</dbReference>
<evidence type="ECO:0000256" key="3">
    <source>
        <dbReference type="ARBA" id="ARBA00009528"/>
    </source>
</evidence>
<feature type="binding site" evidence="8">
    <location>
        <position position="337"/>
    </location>
    <ligand>
        <name>Mn(2+)</name>
        <dbReference type="ChEBI" id="CHEBI:29035"/>
        <label>1</label>
    </ligand>
</feature>
<sequence length="489" mass="50168">MTTVRLNSADPVSFDTDALIVGFRSGPDGPRPVTGDESLDTAFGGKLAASLAAVAFTGKAGELAKLPTFGATAAPLLVAVGLGDSPDADGLRRAAGVAVRSLAGTARAALVLPAGDPDEAEAVALGALLGAYTFSRYRTDGEQKAPVSELTVVSGQPGDVAERASVLAESVALVRDLVNTPPSDLWPAKFAEIAEQAGGKAGLRVEVLDEKALKDGGYGGLIGVGQGSVNPPRMVRLSYTHPEASKTLAFVGKGITFDSGGLSLKPSASMDWMKSDMGGAGAVFGALIGIARLGLPVNATGYLCLAENLPSGTAQRPSDVIHSYSGKTVEVLDTDAEGRLVLMDGIARAAEDNPDVIVDVATLTGAQIVALGWRTAGVMANDDAVRDLVLEAAKAAGEGAWGMPLPEELRKGLDSPIADLANLHPERWGGMLTAGIFLKEFVPEGVRWAHIDMAGPAFNKGEPYGYIPKGGTGAITRTLIGLAERHASI</sequence>
<feature type="domain" description="Peptidase M17 leucyl aminopeptidase N-terminal" evidence="10">
    <location>
        <begin position="28"/>
        <end position="140"/>
    </location>
</feature>
<dbReference type="PANTHER" id="PTHR11963">
    <property type="entry name" value="LEUCINE AMINOPEPTIDASE-RELATED"/>
    <property type="match status" value="1"/>
</dbReference>
<keyword evidence="5 8" id="KW-0645">Protease</keyword>
<accession>A0A4R4VRN2</accession>
<gene>
    <name evidence="8" type="primary">pepA</name>
    <name evidence="11" type="ORF">E1292_14480</name>
</gene>
<feature type="active site" evidence="8">
    <location>
        <position position="339"/>
    </location>
</feature>
<dbReference type="SUPFAM" id="SSF53187">
    <property type="entry name" value="Zn-dependent exopeptidases"/>
    <property type="match status" value="1"/>
</dbReference>
<dbReference type="EC" id="3.4.11.10" evidence="8"/>
<keyword evidence="4 8" id="KW-0031">Aminopeptidase</keyword>
<dbReference type="Pfam" id="PF00883">
    <property type="entry name" value="Peptidase_M17"/>
    <property type="match status" value="1"/>
</dbReference>
<keyword evidence="6 8" id="KW-0378">Hydrolase</keyword>
<evidence type="ECO:0000259" key="9">
    <source>
        <dbReference type="Pfam" id="PF00883"/>
    </source>
</evidence>
<keyword evidence="8" id="KW-0464">Manganese</keyword>
<dbReference type="PRINTS" id="PR00481">
    <property type="entry name" value="LAMNOPPTDASE"/>
</dbReference>
<feature type="active site" evidence="8">
    <location>
        <position position="265"/>
    </location>
</feature>
<evidence type="ECO:0000256" key="2">
    <source>
        <dbReference type="ARBA" id="ARBA00000967"/>
    </source>
</evidence>
<comment type="cofactor">
    <cofactor evidence="8">
        <name>Mn(2+)</name>
        <dbReference type="ChEBI" id="CHEBI:29035"/>
    </cofactor>
    <text evidence="8">Binds 2 manganese ions per subunit.</text>
</comment>
<comment type="subcellular location">
    <subcellularLocation>
        <location evidence="8">Cytoplasm</location>
    </subcellularLocation>
</comment>
<dbReference type="RefSeq" id="WP_132595658.1">
    <property type="nucleotide sequence ID" value="NZ_SMKO01000030.1"/>
</dbReference>
<dbReference type="InterPro" id="IPR008283">
    <property type="entry name" value="Peptidase_M17_N"/>
</dbReference>
<evidence type="ECO:0000256" key="1">
    <source>
        <dbReference type="ARBA" id="ARBA00000135"/>
    </source>
</evidence>
<feature type="binding site" evidence="8">
    <location>
        <position position="335"/>
    </location>
    <ligand>
        <name>Mn(2+)</name>
        <dbReference type="ChEBI" id="CHEBI:29035"/>
        <label>1</label>
    </ligand>
</feature>
<dbReference type="GO" id="GO:0070006">
    <property type="term" value="F:metalloaminopeptidase activity"/>
    <property type="evidence" value="ECO:0007669"/>
    <property type="project" value="InterPro"/>
</dbReference>
<comment type="caution">
    <text evidence="11">The sequence shown here is derived from an EMBL/GenBank/DDBJ whole genome shotgun (WGS) entry which is preliminary data.</text>
</comment>
<comment type="similarity">
    <text evidence="3 8">Belongs to the peptidase M17 family.</text>
</comment>
<feature type="binding site" evidence="8">
    <location>
        <position position="258"/>
    </location>
    <ligand>
        <name>Mn(2+)</name>
        <dbReference type="ChEBI" id="CHEBI:29035"/>
        <label>2</label>
    </ligand>
</feature>